<evidence type="ECO:0000256" key="23">
    <source>
        <dbReference type="ARBA" id="ARBA00045168"/>
    </source>
</evidence>
<organism evidence="26 27">
    <name type="scientific">Callorhinchus milii</name>
    <name type="common">Ghost shark</name>
    <dbReference type="NCBI Taxonomy" id="7868"/>
    <lineage>
        <taxon>Eukaryota</taxon>
        <taxon>Metazoa</taxon>
        <taxon>Chordata</taxon>
        <taxon>Craniata</taxon>
        <taxon>Vertebrata</taxon>
        <taxon>Chondrichthyes</taxon>
        <taxon>Holocephali</taxon>
        <taxon>Chimaeriformes</taxon>
        <taxon>Callorhinchidae</taxon>
        <taxon>Callorhinchus</taxon>
    </lineage>
</organism>
<dbReference type="STRING" id="7868.ENSCMIP00000014035"/>
<evidence type="ECO:0000256" key="19">
    <source>
        <dbReference type="ARBA" id="ARBA00023329"/>
    </source>
</evidence>
<dbReference type="PROSITE" id="PS50888">
    <property type="entry name" value="BHLH"/>
    <property type="match status" value="1"/>
</dbReference>
<evidence type="ECO:0000256" key="7">
    <source>
        <dbReference type="ARBA" id="ARBA00022824"/>
    </source>
</evidence>
<evidence type="ECO:0000256" key="10">
    <source>
        <dbReference type="ARBA" id="ARBA00023034"/>
    </source>
</evidence>
<reference evidence="26" key="4">
    <citation type="submission" date="2025-08" db="UniProtKB">
        <authorList>
            <consortium name="Ensembl"/>
        </authorList>
    </citation>
    <scope>IDENTIFICATION</scope>
</reference>
<keyword evidence="18" id="KW-0539">Nucleus</keyword>
<accession>A0A4W3HFA6</accession>
<dbReference type="GO" id="GO:0000139">
    <property type="term" value="C:Golgi membrane"/>
    <property type="evidence" value="ECO:0007669"/>
    <property type="project" value="UniProtKB-SubCell"/>
</dbReference>
<dbReference type="InterPro" id="IPR036638">
    <property type="entry name" value="HLH_DNA-bd_sf"/>
</dbReference>
<dbReference type="PANTHER" id="PTHR46062:SF3">
    <property type="entry name" value="STEROL REGULATORY ELEMENT-BINDING PROTEIN 2"/>
    <property type="match status" value="1"/>
</dbReference>
<evidence type="ECO:0000256" key="22">
    <source>
        <dbReference type="ARBA" id="ARBA00042214"/>
    </source>
</evidence>
<keyword evidence="13" id="KW-0472">Membrane</keyword>
<evidence type="ECO:0000256" key="21">
    <source>
        <dbReference type="ARBA" id="ARBA00039750"/>
    </source>
</evidence>
<evidence type="ECO:0000256" key="16">
    <source>
        <dbReference type="ARBA" id="ARBA00023166"/>
    </source>
</evidence>
<dbReference type="GO" id="GO:0010886">
    <property type="term" value="P:positive regulation of cholesterol storage"/>
    <property type="evidence" value="ECO:0007669"/>
    <property type="project" value="TreeGrafter"/>
</dbReference>
<evidence type="ECO:0000256" key="11">
    <source>
        <dbReference type="ARBA" id="ARBA00023098"/>
    </source>
</evidence>
<keyword evidence="7" id="KW-0256">Endoplasmic reticulum</keyword>
<keyword evidence="12" id="KW-0238">DNA-binding</keyword>
<dbReference type="GO" id="GO:0045944">
    <property type="term" value="P:positive regulation of transcription by RNA polymerase II"/>
    <property type="evidence" value="ECO:0007669"/>
    <property type="project" value="TreeGrafter"/>
</dbReference>
<evidence type="ECO:0000256" key="4">
    <source>
        <dbReference type="ARBA" id="ARBA00004653"/>
    </source>
</evidence>
<evidence type="ECO:0000256" key="1">
    <source>
        <dbReference type="ARBA" id="ARBA00004123"/>
    </source>
</evidence>
<keyword evidence="8" id="KW-1133">Transmembrane helix</keyword>
<reference evidence="26" key="5">
    <citation type="submission" date="2025-09" db="UniProtKB">
        <authorList>
            <consortium name="Ensembl"/>
        </authorList>
    </citation>
    <scope>IDENTIFICATION</scope>
</reference>
<comment type="subcellular location">
    <subcellularLocation>
        <location evidence="3">Cytoplasmic vesicle</location>
        <location evidence="3">COPII-coated vesicle membrane</location>
        <topology evidence="3">Multi-pass membrane protein</topology>
    </subcellularLocation>
    <subcellularLocation>
        <location evidence="2">Endoplasmic reticulum membrane</location>
        <topology evidence="2">Multi-pass membrane protein</topology>
    </subcellularLocation>
    <subcellularLocation>
        <location evidence="4">Golgi apparatus membrane</location>
        <topology evidence="4">Multi-pass membrane protein</topology>
    </subcellularLocation>
    <subcellularLocation>
        <location evidence="1">Nucleus</location>
    </subcellularLocation>
</comment>
<feature type="region of interest" description="Disordered" evidence="24">
    <location>
        <begin position="51"/>
        <end position="85"/>
    </location>
</feature>
<dbReference type="Ensembl" id="ENSCMIT00000014339.1">
    <property type="protein sequence ID" value="ENSCMIP00000014035.1"/>
    <property type="gene ID" value="ENSCMIG00000006989.1"/>
</dbReference>
<protein>
    <recommendedName>
        <fullName evidence="21">Sterol regulatory element-binding protein 2</fullName>
    </recommendedName>
    <alternativeName>
        <fullName evidence="22">Sterol regulatory element-binding transcription factor 2</fullName>
    </alternativeName>
</protein>
<keyword evidence="6" id="KW-0812">Transmembrane</keyword>
<reference evidence="27" key="3">
    <citation type="journal article" date="2014" name="Nature">
        <title>Elephant shark genome provides unique insights into gnathostome evolution.</title>
        <authorList>
            <consortium name="International Elephant Shark Genome Sequencing Consortium"/>
            <person name="Venkatesh B."/>
            <person name="Lee A.P."/>
            <person name="Ravi V."/>
            <person name="Maurya A.K."/>
            <person name="Lian M.M."/>
            <person name="Swann J.B."/>
            <person name="Ohta Y."/>
            <person name="Flajnik M.F."/>
            <person name="Sutoh Y."/>
            <person name="Kasahara M."/>
            <person name="Hoon S."/>
            <person name="Gangu V."/>
            <person name="Roy S.W."/>
            <person name="Irimia M."/>
            <person name="Korzh V."/>
            <person name="Kondrychyn I."/>
            <person name="Lim Z.W."/>
            <person name="Tay B.H."/>
            <person name="Tohari S."/>
            <person name="Kong K.W."/>
            <person name="Ho S."/>
            <person name="Lorente-Galdos B."/>
            <person name="Quilez J."/>
            <person name="Marques-Bonet T."/>
            <person name="Raney B.J."/>
            <person name="Ingham P.W."/>
            <person name="Tay A."/>
            <person name="Hillier L.W."/>
            <person name="Minx P."/>
            <person name="Boehm T."/>
            <person name="Wilson R.K."/>
            <person name="Brenner S."/>
            <person name="Warren W.C."/>
        </authorList>
    </citation>
    <scope>NUCLEOTIDE SEQUENCE [LARGE SCALE GENOMIC DNA]</scope>
</reference>
<feature type="compositionally biased region" description="Low complexity" evidence="24">
    <location>
        <begin position="61"/>
        <end position="85"/>
    </location>
</feature>
<name>A0A4W3HFA6_CALMI</name>
<dbReference type="AlphaFoldDB" id="A0A4W3HFA6"/>
<feature type="domain" description="BHLH" evidence="25">
    <location>
        <begin position="331"/>
        <end position="381"/>
    </location>
</feature>
<evidence type="ECO:0000256" key="9">
    <source>
        <dbReference type="ARBA" id="ARBA00023015"/>
    </source>
</evidence>
<keyword evidence="19" id="KW-0968">Cytoplasmic vesicle</keyword>
<dbReference type="GO" id="GO:0000978">
    <property type="term" value="F:RNA polymerase II cis-regulatory region sequence-specific DNA binding"/>
    <property type="evidence" value="ECO:0007669"/>
    <property type="project" value="TreeGrafter"/>
</dbReference>
<dbReference type="GeneTree" id="ENSGT00940000157339"/>
<dbReference type="GO" id="GO:0005789">
    <property type="term" value="C:endoplasmic reticulum membrane"/>
    <property type="evidence" value="ECO:0007669"/>
    <property type="project" value="UniProtKB-SubCell"/>
</dbReference>
<evidence type="ECO:0000313" key="26">
    <source>
        <dbReference type="Ensembl" id="ENSCMIP00000014035.1"/>
    </source>
</evidence>
<dbReference type="OMA" id="QQAVMIT"/>
<evidence type="ECO:0000256" key="6">
    <source>
        <dbReference type="ARBA" id="ARBA00022692"/>
    </source>
</evidence>
<keyword evidence="10" id="KW-0333">Golgi apparatus</keyword>
<dbReference type="GO" id="GO:0008203">
    <property type="term" value="P:cholesterol metabolic process"/>
    <property type="evidence" value="ECO:0007669"/>
    <property type="project" value="UniProtKB-KW"/>
</dbReference>
<evidence type="ECO:0000256" key="17">
    <source>
        <dbReference type="ARBA" id="ARBA00023221"/>
    </source>
</evidence>
<evidence type="ECO:0000259" key="25">
    <source>
        <dbReference type="PROSITE" id="PS50888"/>
    </source>
</evidence>
<dbReference type="SUPFAM" id="SSF47459">
    <property type="entry name" value="HLH, helix-loop-helix DNA-binding domain"/>
    <property type="match status" value="1"/>
</dbReference>
<evidence type="ECO:0000256" key="3">
    <source>
        <dbReference type="ARBA" id="ARBA00004557"/>
    </source>
</evidence>
<comment type="similarity">
    <text evidence="20">Belongs to the SREBP family.</text>
</comment>
<evidence type="ECO:0000313" key="27">
    <source>
        <dbReference type="Proteomes" id="UP000314986"/>
    </source>
</evidence>
<evidence type="ECO:0000256" key="24">
    <source>
        <dbReference type="SAM" id="MobiDB-lite"/>
    </source>
</evidence>
<keyword evidence="11" id="KW-0443">Lipid metabolism</keyword>
<dbReference type="Pfam" id="PF00010">
    <property type="entry name" value="HLH"/>
    <property type="match status" value="1"/>
</dbReference>
<evidence type="ECO:0000256" key="15">
    <source>
        <dbReference type="ARBA" id="ARBA00023163"/>
    </source>
</evidence>
<dbReference type="Proteomes" id="UP000314986">
    <property type="component" value="Unassembled WGS sequence"/>
</dbReference>
<proteinExistence type="inferred from homology"/>
<dbReference type="InParanoid" id="A0A4W3HFA6"/>
<evidence type="ECO:0000256" key="18">
    <source>
        <dbReference type="ARBA" id="ARBA00023242"/>
    </source>
</evidence>
<evidence type="ECO:0000256" key="14">
    <source>
        <dbReference type="ARBA" id="ARBA00023159"/>
    </source>
</evidence>
<dbReference type="GO" id="GO:0046983">
    <property type="term" value="F:protein dimerization activity"/>
    <property type="evidence" value="ECO:0007669"/>
    <property type="project" value="InterPro"/>
</dbReference>
<dbReference type="FunFam" id="4.10.280.10:FF:000016">
    <property type="entry name" value="Sterol regulatory element-binding transcription factor 1"/>
    <property type="match status" value="1"/>
</dbReference>
<dbReference type="GO" id="GO:0000981">
    <property type="term" value="F:DNA-binding transcription factor activity, RNA polymerase II-specific"/>
    <property type="evidence" value="ECO:0007669"/>
    <property type="project" value="TreeGrafter"/>
</dbReference>
<evidence type="ECO:0000256" key="12">
    <source>
        <dbReference type="ARBA" id="ARBA00023125"/>
    </source>
</evidence>
<dbReference type="SMART" id="SM00353">
    <property type="entry name" value="HLH"/>
    <property type="match status" value="1"/>
</dbReference>
<evidence type="ECO:0000256" key="20">
    <source>
        <dbReference type="ARBA" id="ARBA00038460"/>
    </source>
</evidence>
<evidence type="ECO:0000256" key="8">
    <source>
        <dbReference type="ARBA" id="ARBA00022989"/>
    </source>
</evidence>
<keyword evidence="9" id="KW-0805">Transcription regulation</keyword>
<keyword evidence="14" id="KW-0010">Activator</keyword>
<dbReference type="CDD" id="cd18922">
    <property type="entry name" value="bHLHzip_SREBP2"/>
    <property type="match status" value="1"/>
</dbReference>
<dbReference type="Gene3D" id="4.10.280.10">
    <property type="entry name" value="Helix-loop-helix DNA-binding domain"/>
    <property type="match status" value="1"/>
</dbReference>
<sequence length="1128" mass="124880">MDPADLTLDPALAALSDELNFGDIDEMLEFVSGQVGDFPDLFEEHFNNEKLEQPPVPTQQPQPQQQVQQQQQPQPQQQPPQQQQQQIQLQLQPQQLQQQQQLQPQQLQQQQVLQQQLQLCSPPALTQVPVPVSHRTTPVLQPRPLVQSQPQQQTFMITSNFTPTQTRFIQQPVLAYQNPSFSVLQPQMQGLVTSQQIQPVTIQQQGLGALSTHRMFTSATTATIQTLTPASATISPQVQQVLVQPQLIKSDSLVLTTLKSDRNPVIATMQNPTITTLTTPVQTAALQMPTLVSSNGTILTTLPMMVGPDKLPIKQLVGNGKFPVEGLKEGEKRTTHNIIEKRYRSSINDKIIELKDLVMGSESKMNKSGVLRKAIDYIKYLQQANHKLRQENMALKVATQRSKVLKEMEISCLMDFDVDVKEDFFCTPPPSDSGSLGTFSPCSIDSEPGSPLLEDTTVKEEPLSPPALAMLDRSRILLCTLTFLCLSFNPLTSLLQRGGHSDLAEGAGHHGRNMLGLQSEVSRSWLDWMLPTLILWLVNGVIVLSVFVKLFVYGEPVTRLHSQSSITFWRHRKQADLDLGRGDFAAAAGNLQTCLSALGRALPASRLDLGCSLCWNILRHSLHKLVVTRWLLRVTRGLRRGLHIQEEAKLSARDAALVYHKLHQLQLTGKLVGSPVQAINLALCAVNLAEGAADKIPPSLMAEIYVTAAICLKTSFSNKLCFLAHYFLCGAQRVSLSPGAYEQDTFHWLFHRLGRQFFVNYDWSVKSTRSESLYSSPRNPVDPVAQVNQAFCENLLEKAVYSLVRPETEGAGDFSSAFEYLQLLNSCADTARSSTQAFAIESSLRITTVPDPVSKWWSSLVSFAVHWLQGEDSTAKGLFAEVERIPKSLQMSESPLPKAVLHVYKAMQATMLGKSDAHQATFLHCEKASGYLWNSLTVSSPQLDVNLHKAVQLLLCDILLSIRTTLWQKPANGSQALGEASQALGEANQASSLELKGFQQDLSSLRKLGQTFKPANRKMFLHEATVRLMAGASPTRTHQLLEHSLRRRTAHPSQQGECDALPGQRERATAILLACRHLPLSFLSSPGQRAVMLAEAARTLEKLGDKRSVNDCHQVIMKLGTGTTIAAS</sequence>
<evidence type="ECO:0000256" key="13">
    <source>
        <dbReference type="ARBA" id="ARBA00023136"/>
    </source>
</evidence>
<evidence type="ECO:0000256" key="2">
    <source>
        <dbReference type="ARBA" id="ARBA00004477"/>
    </source>
</evidence>
<reference evidence="27" key="1">
    <citation type="journal article" date="2006" name="Science">
        <title>Ancient noncoding elements conserved in the human genome.</title>
        <authorList>
            <person name="Venkatesh B."/>
            <person name="Kirkness E.F."/>
            <person name="Loh Y.H."/>
            <person name="Halpern A.L."/>
            <person name="Lee A.P."/>
            <person name="Johnson J."/>
            <person name="Dandona N."/>
            <person name="Viswanathan L.D."/>
            <person name="Tay A."/>
            <person name="Venter J.C."/>
            <person name="Strausberg R.L."/>
            <person name="Brenner S."/>
        </authorList>
    </citation>
    <scope>NUCLEOTIDE SEQUENCE [LARGE SCALE GENOMIC DNA]</scope>
</reference>
<dbReference type="GO" id="GO:0012507">
    <property type="term" value="C:ER to Golgi transport vesicle membrane"/>
    <property type="evidence" value="ECO:0007669"/>
    <property type="project" value="UniProtKB-SubCell"/>
</dbReference>
<comment type="function">
    <text evidence="23">Precursor of the transcription factor form (Processed sterol regulatory element-binding protein 2), which is embedded in the endoplasmic reticulum membrane. Low sterol concentrations promote processing of this form, releasing the transcription factor form that translocates into the nucleus and activates transcription of genes involved in cholesterol biosynthesis.</text>
</comment>
<keyword evidence="17" id="KW-0753">Steroid metabolism</keyword>
<evidence type="ECO:0000256" key="5">
    <source>
        <dbReference type="ARBA" id="ARBA00022548"/>
    </source>
</evidence>
<keyword evidence="27" id="KW-1185">Reference proteome</keyword>
<keyword evidence="15" id="KW-0804">Transcription</keyword>
<dbReference type="InterPro" id="IPR011598">
    <property type="entry name" value="bHLH_dom"/>
</dbReference>
<dbReference type="PANTHER" id="PTHR46062">
    <property type="entry name" value="STEROL REGULATORY ELEMENT-BINDING PROTEIN"/>
    <property type="match status" value="1"/>
</dbReference>
<reference evidence="27" key="2">
    <citation type="journal article" date="2007" name="PLoS Biol.">
        <title>Survey sequencing and comparative analysis of the elephant shark (Callorhinchus milii) genome.</title>
        <authorList>
            <person name="Venkatesh B."/>
            <person name="Kirkness E.F."/>
            <person name="Loh Y.H."/>
            <person name="Halpern A.L."/>
            <person name="Lee A.P."/>
            <person name="Johnson J."/>
            <person name="Dandona N."/>
            <person name="Viswanathan L.D."/>
            <person name="Tay A."/>
            <person name="Venter J.C."/>
            <person name="Strausberg R.L."/>
            <person name="Brenner S."/>
        </authorList>
    </citation>
    <scope>NUCLEOTIDE SEQUENCE [LARGE SCALE GENOMIC DNA]</scope>
</reference>
<keyword evidence="5" id="KW-0153">Cholesterol metabolism</keyword>
<dbReference type="GO" id="GO:0005634">
    <property type="term" value="C:nucleus"/>
    <property type="evidence" value="ECO:0007669"/>
    <property type="project" value="UniProtKB-SubCell"/>
</dbReference>
<keyword evidence="16" id="KW-1207">Sterol metabolism</keyword>